<evidence type="ECO:0008006" key="4">
    <source>
        <dbReference type="Google" id="ProtNLM"/>
    </source>
</evidence>
<evidence type="ECO:0000313" key="3">
    <source>
        <dbReference type="Proteomes" id="UP000199048"/>
    </source>
</evidence>
<dbReference type="AlphaFoldDB" id="A0A1I4RJ22"/>
<reference evidence="3" key="1">
    <citation type="submission" date="2016-10" db="EMBL/GenBank/DDBJ databases">
        <authorList>
            <person name="Varghese N."/>
            <person name="Submissions S."/>
        </authorList>
    </citation>
    <scope>NUCLEOTIDE SEQUENCE [LARGE SCALE GENOMIC DNA]</scope>
    <source>
        <strain evidence="3">BL36</strain>
    </source>
</reference>
<gene>
    <name evidence="2" type="ORF">SAMN05192568_103610</name>
</gene>
<feature type="transmembrane region" description="Helical" evidence="1">
    <location>
        <begin position="43"/>
        <end position="68"/>
    </location>
</feature>
<keyword evidence="3" id="KW-1185">Reference proteome</keyword>
<dbReference type="STRING" id="582667.SAMN05192568_103610"/>
<dbReference type="EMBL" id="FOTK01000036">
    <property type="protein sequence ID" value="SFM52271.1"/>
    <property type="molecule type" value="Genomic_DNA"/>
</dbReference>
<keyword evidence="1" id="KW-0812">Transmembrane</keyword>
<evidence type="ECO:0000313" key="2">
    <source>
        <dbReference type="EMBL" id="SFM52271.1"/>
    </source>
</evidence>
<evidence type="ECO:0000256" key="1">
    <source>
        <dbReference type="SAM" id="Phobius"/>
    </source>
</evidence>
<keyword evidence="1" id="KW-0472">Membrane</keyword>
<accession>A0A1I4RJ22</accession>
<dbReference type="Pfam" id="PF11750">
    <property type="entry name" value="DUF3307"/>
    <property type="match status" value="1"/>
</dbReference>
<proteinExistence type="predicted"/>
<feature type="transmembrane region" description="Helical" evidence="1">
    <location>
        <begin position="12"/>
        <end position="31"/>
    </location>
</feature>
<keyword evidence="1" id="KW-1133">Transmembrane helix</keyword>
<name>A0A1I4RJ22_9HYPH</name>
<dbReference type="Proteomes" id="UP000199048">
    <property type="component" value="Unassembled WGS sequence"/>
</dbReference>
<sequence length="131" mass="14648">MRLFETDSSVLTMGALLIAMAAKHFVADFLVQTEWMARGKERLGGWGLPLAAHAGVHALGTLAVVAIFKPSLWWLSGIDLIVHWLVDRGKTLCAHRFQFSITDARFWWLIGFDQFLHQATNIGLSLVMVTL</sequence>
<protein>
    <recommendedName>
        <fullName evidence="4">DUF3307 domain-containing protein</fullName>
    </recommendedName>
</protein>
<organism evidence="2 3">
    <name type="scientific">Methylobacterium pseudosasicola</name>
    <dbReference type="NCBI Taxonomy" id="582667"/>
    <lineage>
        <taxon>Bacteria</taxon>
        <taxon>Pseudomonadati</taxon>
        <taxon>Pseudomonadota</taxon>
        <taxon>Alphaproteobacteria</taxon>
        <taxon>Hyphomicrobiales</taxon>
        <taxon>Methylobacteriaceae</taxon>
        <taxon>Methylobacterium</taxon>
    </lineage>
</organism>
<dbReference type="InterPro" id="IPR021737">
    <property type="entry name" value="Phage_phiKZ_Orf197"/>
</dbReference>